<reference evidence="1" key="1">
    <citation type="journal article" date="2023" name="bioRxiv">
        <title>Improved chromosome-level genome assembly for marigold (Tagetes erecta).</title>
        <authorList>
            <person name="Jiang F."/>
            <person name="Yuan L."/>
            <person name="Wang S."/>
            <person name="Wang H."/>
            <person name="Xu D."/>
            <person name="Wang A."/>
            <person name="Fan W."/>
        </authorList>
    </citation>
    <scope>NUCLEOTIDE SEQUENCE</scope>
    <source>
        <strain evidence="1">WSJ</strain>
        <tissue evidence="1">Leaf</tissue>
    </source>
</reference>
<gene>
    <name evidence="3" type="ORF">QVD17_25392</name>
    <name evidence="2" type="ORF">QVD17_31628</name>
    <name evidence="1" type="ORF">QVD17_33616</name>
</gene>
<keyword evidence="4" id="KW-1185">Reference proteome</keyword>
<accession>A0AAD8NL66</accession>
<proteinExistence type="predicted"/>
<comment type="caution">
    <text evidence="1">The sequence shown here is derived from an EMBL/GenBank/DDBJ whole genome shotgun (WGS) entry which is preliminary data.</text>
</comment>
<evidence type="ECO:0000313" key="2">
    <source>
        <dbReference type="EMBL" id="KAK1415840.1"/>
    </source>
</evidence>
<evidence type="ECO:0000313" key="3">
    <source>
        <dbReference type="EMBL" id="KAK1422344.1"/>
    </source>
</evidence>
<evidence type="ECO:0000313" key="1">
    <source>
        <dbReference type="EMBL" id="KAK1412396.1"/>
    </source>
</evidence>
<sequence>MLTMKAESRENLWKDTKAKTKAYNLAKFGLIESLEKCITPFNKCWTLEGHWNEFIAQMTNPTFLVKKQMQCKPKPFSSRTSIICEVDS</sequence>
<evidence type="ECO:0000313" key="4">
    <source>
        <dbReference type="Proteomes" id="UP001229421"/>
    </source>
</evidence>
<name>A0AAD8NL66_TARER</name>
<dbReference type="EMBL" id="JAUHHV010000009">
    <property type="protein sequence ID" value="KAK1412396.1"/>
    <property type="molecule type" value="Genomic_DNA"/>
</dbReference>
<dbReference type="EMBL" id="JAUHHV010000006">
    <property type="protein sequence ID" value="KAK1422344.1"/>
    <property type="molecule type" value="Genomic_DNA"/>
</dbReference>
<protein>
    <submittedName>
        <fullName evidence="1">Uncharacterized protein</fullName>
    </submittedName>
</protein>
<dbReference type="Proteomes" id="UP001229421">
    <property type="component" value="Unassembled WGS sequence"/>
</dbReference>
<dbReference type="EMBL" id="JAUHHV010000008">
    <property type="protein sequence ID" value="KAK1415840.1"/>
    <property type="molecule type" value="Genomic_DNA"/>
</dbReference>
<organism evidence="1 4">
    <name type="scientific">Tagetes erecta</name>
    <name type="common">African marigold</name>
    <dbReference type="NCBI Taxonomy" id="13708"/>
    <lineage>
        <taxon>Eukaryota</taxon>
        <taxon>Viridiplantae</taxon>
        <taxon>Streptophyta</taxon>
        <taxon>Embryophyta</taxon>
        <taxon>Tracheophyta</taxon>
        <taxon>Spermatophyta</taxon>
        <taxon>Magnoliopsida</taxon>
        <taxon>eudicotyledons</taxon>
        <taxon>Gunneridae</taxon>
        <taxon>Pentapetalae</taxon>
        <taxon>asterids</taxon>
        <taxon>campanulids</taxon>
        <taxon>Asterales</taxon>
        <taxon>Asteraceae</taxon>
        <taxon>Asteroideae</taxon>
        <taxon>Heliantheae alliance</taxon>
        <taxon>Tageteae</taxon>
        <taxon>Tagetes</taxon>
    </lineage>
</organism>
<dbReference type="AlphaFoldDB" id="A0AAD8NL66"/>